<feature type="non-terminal residue" evidence="2">
    <location>
        <position position="74"/>
    </location>
</feature>
<dbReference type="Proteomes" id="UP000836404">
    <property type="component" value="Unassembled WGS sequence"/>
</dbReference>
<proteinExistence type="predicted"/>
<organism evidence="2 3">
    <name type="scientific">Tilletia laevis</name>
    <dbReference type="NCBI Taxonomy" id="157183"/>
    <lineage>
        <taxon>Eukaryota</taxon>
        <taxon>Fungi</taxon>
        <taxon>Dikarya</taxon>
        <taxon>Basidiomycota</taxon>
        <taxon>Ustilaginomycotina</taxon>
        <taxon>Exobasidiomycetes</taxon>
        <taxon>Tilletiales</taxon>
        <taxon>Tilletiaceae</taxon>
        <taxon>Tilletia</taxon>
    </lineage>
</organism>
<evidence type="ECO:0000313" key="2">
    <source>
        <dbReference type="EMBL" id="CAD6917822.1"/>
    </source>
</evidence>
<dbReference type="EMBL" id="CAJHJF010001506">
    <property type="protein sequence ID" value="CAD6917822.1"/>
    <property type="molecule type" value="Genomic_DNA"/>
</dbReference>
<reference evidence="2 3" key="1">
    <citation type="submission" date="2020-10" db="EMBL/GenBank/DDBJ databases">
        <authorList>
            <person name="Sedaghatjoo S."/>
        </authorList>
    </citation>
    <scope>NUCLEOTIDE SEQUENCE [LARGE SCALE GENOMIC DNA]</scope>
    <source>
        <strain evidence="2 3">LLFL</strain>
    </source>
</reference>
<feature type="region of interest" description="Disordered" evidence="1">
    <location>
        <begin position="31"/>
        <end position="50"/>
    </location>
</feature>
<sequence length="74" mass="7890">QQASKAATATTKVHQLGLGAYRRASRITHDVHAASSSLRQDRSSPPSRPALELSLFRSSGQSSVLAMFSGHNTL</sequence>
<protein>
    <submittedName>
        <fullName evidence="2">Uncharacterized protein</fullName>
    </submittedName>
</protein>
<dbReference type="AlphaFoldDB" id="A0A9N8LBN1"/>
<evidence type="ECO:0000313" key="3">
    <source>
        <dbReference type="Proteomes" id="UP000836404"/>
    </source>
</evidence>
<accession>A0A9N8LBN1</accession>
<name>A0A9N8LBN1_9BASI</name>
<keyword evidence="3" id="KW-1185">Reference proteome</keyword>
<comment type="caution">
    <text evidence="2">The sequence shown here is derived from an EMBL/GenBank/DDBJ whole genome shotgun (WGS) entry which is preliminary data.</text>
</comment>
<evidence type="ECO:0000256" key="1">
    <source>
        <dbReference type="SAM" id="MobiDB-lite"/>
    </source>
</evidence>
<gene>
    <name evidence="2" type="ORF">JKILLFL_G2679</name>
</gene>